<organism evidence="4 5">
    <name type="scientific">Nonomuraea antimicrobica</name>
    <dbReference type="NCBI Taxonomy" id="561173"/>
    <lineage>
        <taxon>Bacteria</taxon>
        <taxon>Bacillati</taxon>
        <taxon>Actinomycetota</taxon>
        <taxon>Actinomycetes</taxon>
        <taxon>Streptosporangiales</taxon>
        <taxon>Streptosporangiaceae</taxon>
        <taxon>Nonomuraea</taxon>
    </lineage>
</organism>
<evidence type="ECO:0000256" key="1">
    <source>
        <dbReference type="ARBA" id="ARBA00022801"/>
    </source>
</evidence>
<evidence type="ECO:0008006" key="6">
    <source>
        <dbReference type="Google" id="ProtNLM"/>
    </source>
</evidence>
<dbReference type="InterPro" id="IPR042001">
    <property type="entry name" value="Sortase_F"/>
</dbReference>
<reference evidence="5" key="1">
    <citation type="journal article" date="2019" name="Int. J. Syst. Evol. Microbiol.">
        <title>The Global Catalogue of Microorganisms (GCM) 10K type strain sequencing project: providing services to taxonomists for standard genome sequencing and annotation.</title>
        <authorList>
            <consortium name="The Broad Institute Genomics Platform"/>
            <consortium name="The Broad Institute Genome Sequencing Center for Infectious Disease"/>
            <person name="Wu L."/>
            <person name="Ma J."/>
        </authorList>
    </citation>
    <scope>NUCLEOTIDE SEQUENCE [LARGE SCALE GENOMIC DNA]</scope>
    <source>
        <strain evidence="5">JCM 16904</strain>
    </source>
</reference>
<evidence type="ECO:0000313" key="5">
    <source>
        <dbReference type="Proteomes" id="UP001500902"/>
    </source>
</evidence>
<keyword evidence="5" id="KW-1185">Reference proteome</keyword>
<evidence type="ECO:0000256" key="3">
    <source>
        <dbReference type="SAM" id="Phobius"/>
    </source>
</evidence>
<dbReference type="CDD" id="cd05829">
    <property type="entry name" value="Sortase_F"/>
    <property type="match status" value="1"/>
</dbReference>
<gene>
    <name evidence="4" type="ORF">GCM10022224_005200</name>
</gene>
<dbReference type="Gene3D" id="2.40.260.10">
    <property type="entry name" value="Sortase"/>
    <property type="match status" value="1"/>
</dbReference>
<accession>A0ABP7B265</accession>
<feature type="region of interest" description="Disordered" evidence="2">
    <location>
        <begin position="1"/>
        <end position="55"/>
    </location>
</feature>
<dbReference type="Proteomes" id="UP001500902">
    <property type="component" value="Unassembled WGS sequence"/>
</dbReference>
<keyword evidence="3" id="KW-1133">Transmembrane helix</keyword>
<dbReference type="InterPro" id="IPR005754">
    <property type="entry name" value="Sortase"/>
</dbReference>
<dbReference type="NCBIfam" id="NF033748">
    <property type="entry name" value="class_F_sortase"/>
    <property type="match status" value="1"/>
</dbReference>
<keyword evidence="3" id="KW-0812">Transmembrane</keyword>
<keyword evidence="1" id="KW-0378">Hydrolase</keyword>
<comment type="caution">
    <text evidence="4">The sequence shown here is derived from an EMBL/GenBank/DDBJ whole genome shotgun (WGS) entry which is preliminary data.</text>
</comment>
<dbReference type="SUPFAM" id="SSF63817">
    <property type="entry name" value="Sortase"/>
    <property type="match status" value="1"/>
</dbReference>
<sequence>MADQETPQPENALPSTPENTPMAGQKPPTPENPPPSGHKAPTPESPPSSGQKTPMQRALPGLLIAGSLGGVGLVMVSLLSLAPRVDDGSQPLVAAQDAPSRVEVANAGAFVLPPTVGPGGKNVPLTPARLDAPPPLPAVPVVSPIPSAKTKTAKAHPTRIKIPKIKVNAPVGSVALDAKGRLGTPPLGKPNQTGWYKLSPVPGELGPSIINGHVATRNGPAVFDRLRELAKGDQIYVYRSDGKVTRFTVSGIEQAGKTSFPTQRVYGNTDNSQLRLITCGGVYNKTTHHYTDNIVVYATLSKKKT</sequence>
<dbReference type="InterPro" id="IPR023365">
    <property type="entry name" value="Sortase_dom-sf"/>
</dbReference>
<protein>
    <recommendedName>
        <fullName evidence="6">LPXTG-site transpeptidase (Sortase) family protein</fullName>
    </recommendedName>
</protein>
<dbReference type="RefSeq" id="WP_344872515.1">
    <property type="nucleotide sequence ID" value="NZ_BAAAZP010000008.1"/>
</dbReference>
<feature type="compositionally biased region" description="Polar residues" evidence="2">
    <location>
        <begin position="1"/>
        <end position="19"/>
    </location>
</feature>
<dbReference type="EMBL" id="BAAAZP010000008">
    <property type="protein sequence ID" value="GAA3645497.1"/>
    <property type="molecule type" value="Genomic_DNA"/>
</dbReference>
<feature type="transmembrane region" description="Helical" evidence="3">
    <location>
        <begin position="62"/>
        <end position="82"/>
    </location>
</feature>
<dbReference type="Pfam" id="PF04203">
    <property type="entry name" value="Sortase"/>
    <property type="match status" value="1"/>
</dbReference>
<evidence type="ECO:0000256" key="2">
    <source>
        <dbReference type="SAM" id="MobiDB-lite"/>
    </source>
</evidence>
<keyword evidence="3" id="KW-0472">Membrane</keyword>
<name>A0ABP7B265_9ACTN</name>
<proteinExistence type="predicted"/>
<evidence type="ECO:0000313" key="4">
    <source>
        <dbReference type="EMBL" id="GAA3645497.1"/>
    </source>
</evidence>
<feature type="compositionally biased region" description="Pro residues" evidence="2">
    <location>
        <begin position="27"/>
        <end position="36"/>
    </location>
</feature>